<dbReference type="AlphaFoldDB" id="A0A2N9JER5"/>
<feature type="compositionally biased region" description="Low complexity" evidence="1">
    <location>
        <begin position="71"/>
        <end position="84"/>
    </location>
</feature>
<feature type="region of interest" description="Disordered" evidence="1">
    <location>
        <begin position="422"/>
        <end position="456"/>
    </location>
</feature>
<proteinExistence type="predicted"/>
<feature type="compositionally biased region" description="Polar residues" evidence="1">
    <location>
        <begin position="704"/>
        <end position="714"/>
    </location>
</feature>
<reference evidence="2 3" key="1">
    <citation type="submission" date="2018-02" db="EMBL/GenBank/DDBJ databases">
        <authorList>
            <person name="Cohen D.B."/>
            <person name="Kent A.D."/>
        </authorList>
    </citation>
    <scope>NUCLEOTIDE SEQUENCE [LARGE SCALE GENOMIC DNA]</scope>
    <source>
        <strain evidence="2">1</strain>
    </source>
</reference>
<feature type="compositionally biased region" description="Low complexity" evidence="1">
    <location>
        <begin position="537"/>
        <end position="554"/>
    </location>
</feature>
<dbReference type="KEGG" id="mgg:MPLG2_1003"/>
<feature type="compositionally biased region" description="Low complexity" evidence="1">
    <location>
        <begin position="775"/>
        <end position="785"/>
    </location>
</feature>
<feature type="compositionally biased region" description="Low complexity" evidence="1">
    <location>
        <begin position="1"/>
        <end position="22"/>
    </location>
</feature>
<dbReference type="InterPro" id="IPR027417">
    <property type="entry name" value="P-loop_NTPase"/>
</dbReference>
<dbReference type="Gene3D" id="3.40.50.300">
    <property type="entry name" value="P-loop containing nucleotide triphosphate hydrolases"/>
    <property type="match status" value="1"/>
</dbReference>
<organism evidence="2 3">
    <name type="scientific">Micropruina glycogenica</name>
    <dbReference type="NCBI Taxonomy" id="75385"/>
    <lineage>
        <taxon>Bacteria</taxon>
        <taxon>Bacillati</taxon>
        <taxon>Actinomycetota</taxon>
        <taxon>Actinomycetes</taxon>
        <taxon>Propionibacteriales</taxon>
        <taxon>Nocardioidaceae</taxon>
        <taxon>Micropruina</taxon>
    </lineage>
</organism>
<gene>
    <name evidence="2" type="ORF">MPLG2_1003</name>
</gene>
<name>A0A2N9JER5_9ACTN</name>
<keyword evidence="3" id="KW-1185">Reference proteome</keyword>
<feature type="region of interest" description="Disordered" evidence="1">
    <location>
        <begin position="672"/>
        <end position="729"/>
    </location>
</feature>
<evidence type="ECO:0000313" key="2">
    <source>
        <dbReference type="EMBL" id="SPD86039.1"/>
    </source>
</evidence>
<feature type="compositionally biased region" description="Low complexity" evidence="1">
    <location>
        <begin position="636"/>
        <end position="659"/>
    </location>
</feature>
<evidence type="ECO:0008006" key="4">
    <source>
        <dbReference type="Google" id="ProtNLM"/>
    </source>
</evidence>
<dbReference type="CDD" id="cd18809">
    <property type="entry name" value="SF1_C_RecD"/>
    <property type="match status" value="1"/>
</dbReference>
<accession>A0A2N9JER5</accession>
<dbReference type="SUPFAM" id="SSF52540">
    <property type="entry name" value="P-loop containing nucleoside triphosphate hydrolases"/>
    <property type="match status" value="1"/>
</dbReference>
<dbReference type="EMBL" id="LT985188">
    <property type="protein sequence ID" value="SPD86039.1"/>
    <property type="molecule type" value="Genomic_DNA"/>
</dbReference>
<feature type="compositionally biased region" description="Basic and acidic residues" evidence="1">
    <location>
        <begin position="716"/>
        <end position="728"/>
    </location>
</feature>
<feature type="region of interest" description="Disordered" evidence="1">
    <location>
        <begin position="1"/>
        <end position="97"/>
    </location>
</feature>
<dbReference type="Gene3D" id="2.30.30.940">
    <property type="match status" value="1"/>
</dbReference>
<protein>
    <recommendedName>
        <fullName evidence="4">UvrD-like helicase C-terminal domain-containing protein</fullName>
    </recommendedName>
</protein>
<evidence type="ECO:0000256" key="1">
    <source>
        <dbReference type="SAM" id="MobiDB-lite"/>
    </source>
</evidence>
<feature type="region of interest" description="Disordered" evidence="1">
    <location>
        <begin position="518"/>
        <end position="659"/>
    </location>
</feature>
<feature type="compositionally biased region" description="Low complexity" evidence="1">
    <location>
        <begin position="672"/>
        <end position="693"/>
    </location>
</feature>
<evidence type="ECO:0000313" key="3">
    <source>
        <dbReference type="Proteomes" id="UP000238164"/>
    </source>
</evidence>
<sequence length="818" mass="87958">MTARSSTSSGAAAASGSSVTTGNCPRSAPAASRPTSKPLSVPAGLSRCFASTTRPKLKPRWRSERDAPRHSATTSTTTASTSATWRPWRTPCWTPGHRTTPTAWTPLMLAPTRDLVTELNRLAQRRHLEGRTMLGRGTELADGCIAVAGDLVITRVNARQLPVGSRDWVKNGDRWSVASVFPDGSMRVQSRRTKHTVKLPADYVRGCVELGYATTIHGAQGLTADSMHGLATGEESRQELYTMLTRGRRANHLYLEVVGDGDPHALAHTDSVHLLTAVERLERALTHNDAPVSASTQLREQDDPTKLLAPAAARYTDALGVAAEQVLGREVGQRLDQAADNLVLWLTECPAWDTLRSDLLGLAADGHDPVALFRRITRLGELNTARDAAAVLDHRLHLLVPDERRDRCRGCAASRRRWLRTRRGGHISGPARSASRCSRKRSAGRPSPGTSPWPGYGIQWVVHTSAGTTRCLWISRSGGRRWVSTAPTGARLANPRWRTPPGAGRTIWTHAWKISSASRPECGADSSRGPTPRSPGTRTAWRSRSASTSSRCTAYVWPRGEGGARPGAPARRPCSVRPLVPSSGPAQERPILPAGRAGKPSSRVRSRDPSPRAPPGPSALITSASEHPPRKRRHPCPSSRAPSRAPSSRLPRPPTSSASAFTHCAAASPLASCPPSVRGAESSASGSPTSRGSYIECPLGASDQDCSSANTNGRSDPGRREVRTRGPERAQLSISWTRTASVLEVARSLRASRRANDLSCAVTMSCLRDRTCRSTSTSPSKWTSSRFCKGSSRSKVSSELGESPRLNARNIATASAFD</sequence>
<feature type="region of interest" description="Disordered" evidence="1">
    <location>
        <begin position="775"/>
        <end position="818"/>
    </location>
</feature>
<dbReference type="Proteomes" id="UP000238164">
    <property type="component" value="Chromosome 1"/>
</dbReference>